<name>A0AC61QM46_9BACT</name>
<keyword evidence="2" id="KW-1185">Reference proteome</keyword>
<organism evidence="1 2">
    <name type="scientific">Palleniella muris</name>
    <dbReference type="NCBI Taxonomy" id="3038145"/>
    <lineage>
        <taxon>Bacteria</taxon>
        <taxon>Pseudomonadati</taxon>
        <taxon>Bacteroidota</taxon>
        <taxon>Bacteroidia</taxon>
        <taxon>Bacteroidales</taxon>
        <taxon>Prevotellaceae</taxon>
        <taxon>Palleniella</taxon>
    </lineage>
</organism>
<proteinExistence type="predicted"/>
<protein>
    <submittedName>
        <fullName evidence="1">Glycosyltransferase family 1 protein</fullName>
    </submittedName>
</protein>
<reference evidence="1" key="1">
    <citation type="submission" date="2019-04" db="EMBL/GenBank/DDBJ databases">
        <title>Microbes associate with the intestines of laboratory mice.</title>
        <authorList>
            <person name="Navarre W."/>
            <person name="Wong E."/>
            <person name="Huang K."/>
            <person name="Tropini C."/>
            <person name="Ng K."/>
            <person name="Yu B."/>
        </authorList>
    </citation>
    <scope>NUCLEOTIDE SEQUENCE</scope>
    <source>
        <strain evidence="1">NM73_A23</strain>
    </source>
</reference>
<gene>
    <name evidence="1" type="ORF">E5358_13300</name>
</gene>
<dbReference type="EMBL" id="SRZC01000027">
    <property type="protein sequence ID" value="TGX80328.1"/>
    <property type="molecule type" value="Genomic_DNA"/>
</dbReference>
<evidence type="ECO:0000313" key="2">
    <source>
        <dbReference type="Proteomes" id="UP000308886"/>
    </source>
</evidence>
<sequence>MKKVLVIGSARQSAGGVSSAIKLMEKMPVWKEYSCYWLGTQIQRSYLWKFFYALRSWLVALIIVWRYDIVHFHTVPDRICLIIQMPIFLLALVGRKRIIMHIHMGNQLRNHTNNKLFLWHLKKVDLVTLLAKKWERLFKEEYSCIKTRTTVLYNACEEVSPVYPAEKEKLIIMAAYFTDNKAPELLLQAWHKLKDKYPDWKVRMLGNGEVERYKQMTEDMSLSSAVKFMGYITGKAKEDYFRKASIYCMCSYEEGFPMVVLESWAYGICVVTTPVGGLPDVIEEGSNCLTFPFGDSDALAEKLELLIENENLRNDMMKNAREFVLKTFSTDKINRDICGIYEQLQS</sequence>
<comment type="caution">
    <text evidence="1">The sequence shown here is derived from an EMBL/GenBank/DDBJ whole genome shotgun (WGS) entry which is preliminary data.</text>
</comment>
<accession>A0AC61QM46</accession>
<evidence type="ECO:0000313" key="1">
    <source>
        <dbReference type="EMBL" id="TGX80328.1"/>
    </source>
</evidence>
<dbReference type="Proteomes" id="UP000308886">
    <property type="component" value="Unassembled WGS sequence"/>
</dbReference>